<dbReference type="PANTHER" id="PTHR47336">
    <property type="entry name" value="TRANSCRIPTION FACTOR HMS1-RELATED"/>
    <property type="match status" value="1"/>
</dbReference>
<feature type="region of interest" description="Disordered" evidence="2">
    <location>
        <begin position="17"/>
        <end position="49"/>
    </location>
</feature>
<keyword evidence="5" id="KW-1185">Reference proteome</keyword>
<dbReference type="PANTHER" id="PTHR47336:SF2">
    <property type="entry name" value="TRANSCRIPTION FACTOR HMS1-RELATED"/>
    <property type="match status" value="1"/>
</dbReference>
<dbReference type="EMBL" id="JAADJZ010000018">
    <property type="protein sequence ID" value="KAF2868711.1"/>
    <property type="molecule type" value="Genomic_DNA"/>
</dbReference>
<feature type="region of interest" description="Disordered" evidence="2">
    <location>
        <begin position="266"/>
        <end position="337"/>
    </location>
</feature>
<feature type="compositionally biased region" description="Polar residues" evidence="2">
    <location>
        <begin position="116"/>
        <end position="150"/>
    </location>
</feature>
<accession>A0A7C8I5K7</accession>
<evidence type="ECO:0000256" key="2">
    <source>
        <dbReference type="SAM" id="MobiDB-lite"/>
    </source>
</evidence>
<feature type="region of interest" description="Disordered" evidence="2">
    <location>
        <begin position="169"/>
        <end position="204"/>
    </location>
</feature>
<dbReference type="SMART" id="SM00353">
    <property type="entry name" value="HLH"/>
    <property type="match status" value="1"/>
</dbReference>
<evidence type="ECO:0000313" key="4">
    <source>
        <dbReference type="EMBL" id="KAF2868711.1"/>
    </source>
</evidence>
<dbReference type="Proteomes" id="UP000481861">
    <property type="component" value="Unassembled WGS sequence"/>
</dbReference>
<evidence type="ECO:0000313" key="5">
    <source>
        <dbReference type="Proteomes" id="UP000481861"/>
    </source>
</evidence>
<dbReference type="InterPro" id="IPR052099">
    <property type="entry name" value="Regulatory_TF_Diverse"/>
</dbReference>
<feature type="compositionally biased region" description="Polar residues" evidence="2">
    <location>
        <begin position="178"/>
        <end position="189"/>
    </location>
</feature>
<keyword evidence="1" id="KW-0175">Coiled coil</keyword>
<dbReference type="Gene3D" id="4.10.280.10">
    <property type="entry name" value="Helix-loop-helix DNA-binding domain"/>
    <property type="match status" value="1"/>
</dbReference>
<dbReference type="CDD" id="cd11395">
    <property type="entry name" value="bHLHzip_SREBP_like"/>
    <property type="match status" value="1"/>
</dbReference>
<proteinExistence type="predicted"/>
<dbReference type="AlphaFoldDB" id="A0A7C8I5K7"/>
<dbReference type="InterPro" id="IPR036638">
    <property type="entry name" value="HLH_DNA-bd_sf"/>
</dbReference>
<dbReference type="SUPFAM" id="SSF47459">
    <property type="entry name" value="HLH, helix-loop-helix DNA-binding domain"/>
    <property type="match status" value="1"/>
</dbReference>
<evidence type="ECO:0000256" key="1">
    <source>
        <dbReference type="SAM" id="Coils"/>
    </source>
</evidence>
<reference evidence="4 5" key="1">
    <citation type="submission" date="2020-01" db="EMBL/GenBank/DDBJ databases">
        <authorList>
            <consortium name="DOE Joint Genome Institute"/>
            <person name="Haridas S."/>
            <person name="Albert R."/>
            <person name="Binder M."/>
            <person name="Bloem J."/>
            <person name="Labutti K."/>
            <person name="Salamov A."/>
            <person name="Andreopoulos B."/>
            <person name="Baker S.E."/>
            <person name="Barry K."/>
            <person name="Bills G."/>
            <person name="Bluhm B.H."/>
            <person name="Cannon C."/>
            <person name="Castanera R."/>
            <person name="Culley D.E."/>
            <person name="Daum C."/>
            <person name="Ezra D."/>
            <person name="Gonzalez J.B."/>
            <person name="Henrissat B."/>
            <person name="Kuo A."/>
            <person name="Liang C."/>
            <person name="Lipzen A."/>
            <person name="Lutzoni F."/>
            <person name="Magnuson J."/>
            <person name="Mondo S."/>
            <person name="Nolan M."/>
            <person name="Ohm R."/>
            <person name="Pangilinan J."/>
            <person name="Park H.-J.H."/>
            <person name="Ramirez L."/>
            <person name="Alfaro M."/>
            <person name="Sun H."/>
            <person name="Tritt A."/>
            <person name="Yoshinaga Y."/>
            <person name="Zwiers L.-H.L."/>
            <person name="Turgeon B.G."/>
            <person name="Goodwin S.B."/>
            <person name="Spatafora J.W."/>
            <person name="Crous P.W."/>
            <person name="Grigoriev I.V."/>
        </authorList>
    </citation>
    <scope>NUCLEOTIDE SEQUENCE [LARGE SCALE GENOMIC DNA]</scope>
    <source>
        <strain evidence="4 5">CBS 611.86</strain>
    </source>
</reference>
<name>A0A7C8I5K7_9PLEO</name>
<feature type="region of interest" description="Disordered" evidence="2">
    <location>
        <begin position="90"/>
        <end position="154"/>
    </location>
</feature>
<dbReference type="Pfam" id="PF00010">
    <property type="entry name" value="HLH"/>
    <property type="match status" value="1"/>
</dbReference>
<dbReference type="PROSITE" id="PS50888">
    <property type="entry name" value="BHLH"/>
    <property type="match status" value="1"/>
</dbReference>
<dbReference type="OrthoDB" id="2133190at2759"/>
<protein>
    <recommendedName>
        <fullName evidence="3">BHLH domain-containing protein</fullName>
    </recommendedName>
</protein>
<sequence>MDLDWNTFLTDEGLLPYDPWSDLLQPTTAPPSDMPKSSSTRIPGSEPEAGVNFESLLNGTSTDPFFDDALFTSNDYFLSDLEVLQPLGDMVAGGESTPESSPEPTSATTTSGLPFSASQNLGSTSMLSNQSPYMTSVQRQNQQRPNTFSNPGYEAMFPSNIESGFVEDVILPNGPTGPASSSRSSVDNIKSTANTTKKRNKAKNDSLSACWTSPLCPNHDQFGPAPDPSSCGGECAPFLFADQDTLPTETLNSLMVDAKEITAEDGVVEIQPRRKKRSESETSSGEPSGRQFEDQNFTNASPIIENEGSQDSPDPPAADETKIKSSRRLPHNQVERKYRESLNTQLESLRRVVPALQKNQGPCDGADIEDLPAPSKPSKAVILASATAYIKQMEKERKRVADENALLKTRVKHLQALVKCDDCNLMQYVMNLKINAAQQK</sequence>
<comment type="caution">
    <text evidence="4">The sequence shown here is derived from an EMBL/GenBank/DDBJ whole genome shotgun (WGS) entry which is preliminary data.</text>
</comment>
<organism evidence="4 5">
    <name type="scientific">Massariosphaeria phaeospora</name>
    <dbReference type="NCBI Taxonomy" id="100035"/>
    <lineage>
        <taxon>Eukaryota</taxon>
        <taxon>Fungi</taxon>
        <taxon>Dikarya</taxon>
        <taxon>Ascomycota</taxon>
        <taxon>Pezizomycotina</taxon>
        <taxon>Dothideomycetes</taxon>
        <taxon>Pleosporomycetidae</taxon>
        <taxon>Pleosporales</taxon>
        <taxon>Pleosporales incertae sedis</taxon>
        <taxon>Massariosphaeria</taxon>
    </lineage>
</organism>
<feature type="compositionally biased region" description="Polar residues" evidence="2">
    <location>
        <begin position="294"/>
        <end position="312"/>
    </location>
</feature>
<dbReference type="InterPro" id="IPR011598">
    <property type="entry name" value="bHLH_dom"/>
</dbReference>
<feature type="compositionally biased region" description="Low complexity" evidence="2">
    <location>
        <begin position="92"/>
        <end position="112"/>
    </location>
</feature>
<feature type="coiled-coil region" evidence="1">
    <location>
        <begin position="383"/>
        <end position="410"/>
    </location>
</feature>
<gene>
    <name evidence="4" type="ORF">BDV95DRAFT_597038</name>
</gene>
<evidence type="ECO:0000259" key="3">
    <source>
        <dbReference type="PROSITE" id="PS50888"/>
    </source>
</evidence>
<dbReference type="GO" id="GO:0046983">
    <property type="term" value="F:protein dimerization activity"/>
    <property type="evidence" value="ECO:0007669"/>
    <property type="project" value="InterPro"/>
</dbReference>
<feature type="domain" description="BHLH" evidence="3">
    <location>
        <begin position="326"/>
        <end position="393"/>
    </location>
</feature>